<feature type="chain" id="PRO_5036222662" evidence="2">
    <location>
        <begin position="21"/>
        <end position="215"/>
    </location>
</feature>
<evidence type="ECO:0000313" key="4">
    <source>
        <dbReference type="EMBL" id="CAF0764073.1"/>
    </source>
</evidence>
<sequence>MKEACHLCLMFAVKLKLCVTIACYVTTKSARVKNNGRHGVHKALNILSGPSAWGGNKDNKWEKLLKILKTCIKSDTTVISTLYEQIQQYFNDLEGNKTQDNPASSWSNTLNYLQKPATKEMFTNNVVAYFQGLKQVIQKDLQSNMQQQSSSAGDQKVHARLIKQIQKQLKQILKQNCGAYFTNDDNSEEDGLQTLSTQSGYSRPIETTQASTVNK</sequence>
<evidence type="ECO:0000313" key="7">
    <source>
        <dbReference type="Proteomes" id="UP000663829"/>
    </source>
</evidence>
<comment type="caution">
    <text evidence="4">The sequence shown here is derived from an EMBL/GenBank/DDBJ whole genome shotgun (WGS) entry which is preliminary data.</text>
</comment>
<gene>
    <name evidence="4" type="ORF">GPM918_LOCUS1551</name>
    <name evidence="3" type="ORF">OVA965_LOCUS2097</name>
    <name evidence="6" type="ORF">SRO942_LOCUS1551</name>
    <name evidence="5" type="ORF">TMI583_LOCUS2097</name>
</gene>
<dbReference type="Proteomes" id="UP000663829">
    <property type="component" value="Unassembled WGS sequence"/>
</dbReference>
<evidence type="ECO:0000313" key="5">
    <source>
        <dbReference type="EMBL" id="CAF3531431.1"/>
    </source>
</evidence>
<evidence type="ECO:0000313" key="3">
    <source>
        <dbReference type="EMBL" id="CAF0752556.1"/>
    </source>
</evidence>
<dbReference type="Proteomes" id="UP000677228">
    <property type="component" value="Unassembled WGS sequence"/>
</dbReference>
<evidence type="ECO:0000256" key="2">
    <source>
        <dbReference type="SAM" id="SignalP"/>
    </source>
</evidence>
<name>A0A813Q9Z0_9BILA</name>
<proteinExistence type="predicted"/>
<accession>A0A813Q9Z0</accession>
<keyword evidence="7" id="KW-1185">Reference proteome</keyword>
<reference evidence="4" key="1">
    <citation type="submission" date="2021-02" db="EMBL/GenBank/DDBJ databases">
        <authorList>
            <person name="Nowell W R."/>
        </authorList>
    </citation>
    <scope>NUCLEOTIDE SEQUENCE</scope>
</reference>
<evidence type="ECO:0000313" key="6">
    <source>
        <dbReference type="EMBL" id="CAF3545236.1"/>
    </source>
</evidence>
<dbReference type="EMBL" id="CAJOBC010000146">
    <property type="protein sequence ID" value="CAF3545236.1"/>
    <property type="molecule type" value="Genomic_DNA"/>
</dbReference>
<evidence type="ECO:0000256" key="1">
    <source>
        <dbReference type="SAM" id="MobiDB-lite"/>
    </source>
</evidence>
<dbReference type="EMBL" id="CAJOBA010000431">
    <property type="protein sequence ID" value="CAF3531431.1"/>
    <property type="molecule type" value="Genomic_DNA"/>
</dbReference>
<dbReference type="Proteomes" id="UP000682733">
    <property type="component" value="Unassembled WGS sequence"/>
</dbReference>
<dbReference type="AlphaFoldDB" id="A0A813Q9Z0"/>
<dbReference type="EMBL" id="CAJNOQ010000146">
    <property type="protein sequence ID" value="CAF0764073.1"/>
    <property type="molecule type" value="Genomic_DNA"/>
</dbReference>
<feature type="region of interest" description="Disordered" evidence="1">
    <location>
        <begin position="184"/>
        <end position="215"/>
    </location>
</feature>
<protein>
    <submittedName>
        <fullName evidence="4">Uncharacterized protein</fullName>
    </submittedName>
</protein>
<keyword evidence="2" id="KW-0732">Signal</keyword>
<feature type="signal peptide" evidence="2">
    <location>
        <begin position="1"/>
        <end position="20"/>
    </location>
</feature>
<organism evidence="4 7">
    <name type="scientific">Didymodactylos carnosus</name>
    <dbReference type="NCBI Taxonomy" id="1234261"/>
    <lineage>
        <taxon>Eukaryota</taxon>
        <taxon>Metazoa</taxon>
        <taxon>Spiralia</taxon>
        <taxon>Gnathifera</taxon>
        <taxon>Rotifera</taxon>
        <taxon>Eurotatoria</taxon>
        <taxon>Bdelloidea</taxon>
        <taxon>Philodinida</taxon>
        <taxon>Philodinidae</taxon>
        <taxon>Didymodactylos</taxon>
    </lineage>
</organism>
<dbReference type="Proteomes" id="UP000681722">
    <property type="component" value="Unassembled WGS sequence"/>
</dbReference>
<feature type="compositionally biased region" description="Polar residues" evidence="1">
    <location>
        <begin position="193"/>
        <end position="215"/>
    </location>
</feature>
<dbReference type="EMBL" id="CAJNOK010000431">
    <property type="protein sequence ID" value="CAF0752556.1"/>
    <property type="molecule type" value="Genomic_DNA"/>
</dbReference>